<dbReference type="GO" id="GO:0005737">
    <property type="term" value="C:cytoplasm"/>
    <property type="evidence" value="ECO:0007669"/>
    <property type="project" value="UniProtKB-SubCell"/>
</dbReference>
<dbReference type="SUPFAM" id="SSF50249">
    <property type="entry name" value="Nucleic acid-binding proteins"/>
    <property type="match status" value="1"/>
</dbReference>
<dbReference type="CDD" id="cd04458">
    <property type="entry name" value="CSP_CDS"/>
    <property type="match status" value="1"/>
</dbReference>
<dbReference type="PROSITE" id="PS00352">
    <property type="entry name" value="CSD_1"/>
    <property type="match status" value="1"/>
</dbReference>
<dbReference type="InterPro" id="IPR012156">
    <property type="entry name" value="Cold_shock_CspA"/>
</dbReference>
<dbReference type="RefSeq" id="WP_092048584.1">
    <property type="nucleotide sequence ID" value="NZ_FNZF01000001.1"/>
</dbReference>
<evidence type="ECO:0000313" key="6">
    <source>
        <dbReference type="Proteomes" id="UP000199200"/>
    </source>
</evidence>
<evidence type="ECO:0000313" key="5">
    <source>
        <dbReference type="EMBL" id="SEI63500.1"/>
    </source>
</evidence>
<keyword evidence="2" id="KW-0963">Cytoplasm</keyword>
<dbReference type="STRING" id="426757.SAMN04488127_0035"/>
<proteinExistence type="predicted"/>
<dbReference type="PRINTS" id="PR00050">
    <property type="entry name" value="COLDSHOCK"/>
</dbReference>
<dbReference type="OrthoDB" id="9805039at2"/>
<dbReference type="InterPro" id="IPR012340">
    <property type="entry name" value="NA-bd_OB-fold"/>
</dbReference>
<dbReference type="InterPro" id="IPR050181">
    <property type="entry name" value="Cold_shock_domain"/>
</dbReference>
<evidence type="ECO:0000256" key="1">
    <source>
        <dbReference type="ARBA" id="ARBA00004496"/>
    </source>
</evidence>
<protein>
    <submittedName>
        <fullName evidence="5">Cold shock protein (Beta-ribbon, CspA family)</fullName>
    </submittedName>
</protein>
<comment type="subcellular location">
    <subcellularLocation>
        <location evidence="1 3">Cytoplasm</location>
    </subcellularLocation>
</comment>
<dbReference type="InterPro" id="IPR011129">
    <property type="entry name" value="CSD"/>
</dbReference>
<dbReference type="Gene3D" id="2.40.50.140">
    <property type="entry name" value="Nucleic acid-binding proteins"/>
    <property type="match status" value="1"/>
</dbReference>
<dbReference type="InterPro" id="IPR002059">
    <property type="entry name" value="CSP_DNA-bd"/>
</dbReference>
<evidence type="ECO:0000259" key="4">
    <source>
        <dbReference type="PROSITE" id="PS51857"/>
    </source>
</evidence>
<dbReference type="FunFam" id="2.40.50.140:FF:000006">
    <property type="entry name" value="Cold shock protein CspC"/>
    <property type="match status" value="1"/>
</dbReference>
<dbReference type="AlphaFoldDB" id="A0A1H6SHJ1"/>
<sequence length="69" mass="7633">MYQGKVKWFSNEKGYGFIELDNGEDVFVHYTGITGDGFKTLDEGETVSFEVVEGNRGPQAANVVKLDAQ</sequence>
<evidence type="ECO:0000256" key="3">
    <source>
        <dbReference type="RuleBase" id="RU000408"/>
    </source>
</evidence>
<feature type="domain" description="CSD" evidence="4">
    <location>
        <begin position="1"/>
        <end position="65"/>
    </location>
</feature>
<dbReference type="InterPro" id="IPR019844">
    <property type="entry name" value="CSD_CS"/>
</dbReference>
<organism evidence="5 6">
    <name type="scientific">Bhargavaea ginsengi</name>
    <dbReference type="NCBI Taxonomy" id="426757"/>
    <lineage>
        <taxon>Bacteria</taxon>
        <taxon>Bacillati</taxon>
        <taxon>Bacillota</taxon>
        <taxon>Bacilli</taxon>
        <taxon>Bacillales</taxon>
        <taxon>Caryophanaceae</taxon>
        <taxon>Bhargavaea</taxon>
    </lineage>
</organism>
<dbReference type="GO" id="GO:0051252">
    <property type="term" value="P:regulation of RNA metabolic process"/>
    <property type="evidence" value="ECO:0007669"/>
    <property type="project" value="UniProtKB-ARBA"/>
</dbReference>
<name>A0A1H6SHJ1_9BACL</name>
<accession>A0A1H6SHJ1</accession>
<dbReference type="Pfam" id="PF00313">
    <property type="entry name" value="CSD"/>
    <property type="match status" value="1"/>
</dbReference>
<dbReference type="GO" id="GO:0003676">
    <property type="term" value="F:nucleic acid binding"/>
    <property type="evidence" value="ECO:0007669"/>
    <property type="project" value="InterPro"/>
</dbReference>
<keyword evidence="6" id="KW-1185">Reference proteome</keyword>
<dbReference type="Gene3D" id="6.20.370.130">
    <property type="match status" value="1"/>
</dbReference>
<dbReference type="EMBL" id="FNZF01000001">
    <property type="protein sequence ID" value="SEI63500.1"/>
    <property type="molecule type" value="Genomic_DNA"/>
</dbReference>
<dbReference type="SMART" id="SM00357">
    <property type="entry name" value="CSP"/>
    <property type="match status" value="1"/>
</dbReference>
<gene>
    <name evidence="5" type="ORF">SAMN04488127_0035</name>
</gene>
<dbReference type="PROSITE" id="PS51857">
    <property type="entry name" value="CSD_2"/>
    <property type="match status" value="1"/>
</dbReference>
<dbReference type="Proteomes" id="UP000199200">
    <property type="component" value="Unassembled WGS sequence"/>
</dbReference>
<reference evidence="6" key="1">
    <citation type="submission" date="2016-10" db="EMBL/GenBank/DDBJ databases">
        <authorList>
            <person name="Varghese N."/>
            <person name="Submissions S."/>
        </authorList>
    </citation>
    <scope>NUCLEOTIDE SEQUENCE [LARGE SCALE GENOMIC DNA]</scope>
    <source>
        <strain evidence="6">CGMCC 1.6763</strain>
    </source>
</reference>
<evidence type="ECO:0000256" key="2">
    <source>
        <dbReference type="ARBA" id="ARBA00022490"/>
    </source>
</evidence>
<dbReference type="PANTHER" id="PTHR11544">
    <property type="entry name" value="COLD SHOCK DOMAIN CONTAINING PROTEINS"/>
    <property type="match status" value="1"/>
</dbReference>
<dbReference type="GO" id="GO:0010468">
    <property type="term" value="P:regulation of gene expression"/>
    <property type="evidence" value="ECO:0007669"/>
    <property type="project" value="UniProtKB-ARBA"/>
</dbReference>
<dbReference type="PIRSF" id="PIRSF002599">
    <property type="entry name" value="Cold_shock_A"/>
    <property type="match status" value="1"/>
</dbReference>